<feature type="binding site" evidence="7">
    <location>
        <begin position="342"/>
        <end position="344"/>
    </location>
    <ligand>
        <name>GTP</name>
        <dbReference type="ChEBI" id="CHEBI:37565"/>
    </ligand>
</feature>
<evidence type="ECO:0000256" key="1">
    <source>
        <dbReference type="ARBA" id="ARBA00022490"/>
    </source>
</evidence>
<feature type="binding site" evidence="8">
    <location>
        <position position="235"/>
    </location>
    <ligand>
        <name>Mg(2+)</name>
        <dbReference type="ChEBI" id="CHEBI:18420"/>
    </ligand>
</feature>
<name>A0A285D6I8_9BACI</name>
<keyword evidence="3 6" id="KW-0547">Nucleotide-binding</keyword>
<dbReference type="FunFam" id="3.40.50.300:FF:000173">
    <property type="entry name" value="GTPase HflX"/>
    <property type="match status" value="1"/>
</dbReference>
<dbReference type="PANTHER" id="PTHR10229:SF0">
    <property type="entry name" value="GTP-BINDING PROTEIN 6-RELATED"/>
    <property type="match status" value="1"/>
</dbReference>
<dbReference type="InterPro" id="IPR016496">
    <property type="entry name" value="GTPase_HflX"/>
</dbReference>
<evidence type="ECO:0000256" key="8">
    <source>
        <dbReference type="PIRSR" id="PIRSR006809-2"/>
    </source>
</evidence>
<dbReference type="InterPro" id="IPR027417">
    <property type="entry name" value="P-loop_NTPase"/>
</dbReference>
<evidence type="ECO:0000256" key="5">
    <source>
        <dbReference type="ARBA" id="ARBA00023134"/>
    </source>
</evidence>
<feature type="domain" description="Hflx-type G" evidence="10">
    <location>
        <begin position="202"/>
        <end position="364"/>
    </location>
</feature>
<feature type="binding site" evidence="7">
    <location>
        <begin position="255"/>
        <end position="258"/>
    </location>
    <ligand>
        <name>GTP</name>
        <dbReference type="ChEBI" id="CHEBI:37565"/>
    </ligand>
</feature>
<evidence type="ECO:0000256" key="4">
    <source>
        <dbReference type="ARBA" id="ARBA00022842"/>
    </source>
</evidence>
<dbReference type="Gene3D" id="6.10.250.2860">
    <property type="match status" value="1"/>
</dbReference>
<dbReference type="GO" id="GO:0043022">
    <property type="term" value="F:ribosome binding"/>
    <property type="evidence" value="ECO:0007669"/>
    <property type="project" value="TreeGrafter"/>
</dbReference>
<dbReference type="InterPro" id="IPR030394">
    <property type="entry name" value="G_HFLX_dom"/>
</dbReference>
<evidence type="ECO:0000259" key="10">
    <source>
        <dbReference type="PROSITE" id="PS51705"/>
    </source>
</evidence>
<dbReference type="AlphaFoldDB" id="A0A285D6I8"/>
<feature type="binding site" evidence="8">
    <location>
        <position position="215"/>
    </location>
    <ligand>
        <name>Mg(2+)</name>
        <dbReference type="ChEBI" id="CHEBI:18420"/>
    </ligand>
</feature>
<comment type="cofactor">
    <cofactor evidence="8">
        <name>Mg(2+)</name>
        <dbReference type="ChEBI" id="CHEBI:18420"/>
    </cofactor>
</comment>
<feature type="coiled-coil region" evidence="9">
    <location>
        <begin position="161"/>
        <end position="195"/>
    </location>
</feature>
<dbReference type="InterPro" id="IPR042108">
    <property type="entry name" value="GTPase_HflX_N_sf"/>
</dbReference>
<dbReference type="Gene3D" id="3.40.50.300">
    <property type="entry name" value="P-loop containing nucleotide triphosphate hydrolases"/>
    <property type="match status" value="1"/>
</dbReference>
<protein>
    <recommendedName>
        <fullName evidence="6">GTPase HflX</fullName>
    </recommendedName>
    <alternativeName>
        <fullName evidence="6">GTP-binding protein HflX</fullName>
    </alternativeName>
</protein>
<organism evidence="11 12">
    <name type="scientific">Bacillus oleivorans</name>
    <dbReference type="NCBI Taxonomy" id="1448271"/>
    <lineage>
        <taxon>Bacteria</taxon>
        <taxon>Bacillati</taxon>
        <taxon>Bacillota</taxon>
        <taxon>Bacilli</taxon>
        <taxon>Bacillales</taxon>
        <taxon>Bacillaceae</taxon>
        <taxon>Bacillus</taxon>
    </lineage>
</organism>
<dbReference type="PIRSF" id="PIRSF006809">
    <property type="entry name" value="GTP-binding_hflX_prd"/>
    <property type="match status" value="1"/>
</dbReference>
<evidence type="ECO:0000256" key="2">
    <source>
        <dbReference type="ARBA" id="ARBA00022723"/>
    </source>
</evidence>
<dbReference type="PROSITE" id="PS51705">
    <property type="entry name" value="G_HFLX"/>
    <property type="match status" value="1"/>
</dbReference>
<dbReference type="PANTHER" id="PTHR10229">
    <property type="entry name" value="GTP-BINDING PROTEIN HFLX"/>
    <property type="match status" value="1"/>
</dbReference>
<dbReference type="Gene3D" id="3.40.50.11060">
    <property type="entry name" value="GTPase HflX, N-terminal domain"/>
    <property type="match status" value="1"/>
</dbReference>
<comment type="subcellular location">
    <subcellularLocation>
        <location evidence="6">Cytoplasm</location>
    </subcellularLocation>
    <text evidence="6">May associate with membranes.</text>
</comment>
<feature type="binding site" evidence="7">
    <location>
        <begin position="233"/>
        <end position="237"/>
    </location>
    <ligand>
        <name>GTP</name>
        <dbReference type="ChEBI" id="CHEBI:37565"/>
    </ligand>
</feature>
<evidence type="ECO:0000313" key="11">
    <source>
        <dbReference type="EMBL" id="SNX75422.1"/>
    </source>
</evidence>
<dbReference type="Pfam" id="PF01926">
    <property type="entry name" value="MMR_HSR1"/>
    <property type="match status" value="1"/>
</dbReference>
<dbReference type="Pfam" id="PF16360">
    <property type="entry name" value="GTP-bdg_M"/>
    <property type="match status" value="1"/>
</dbReference>
<dbReference type="NCBIfam" id="TIGR03156">
    <property type="entry name" value="GTP_HflX"/>
    <property type="match status" value="1"/>
</dbReference>
<dbReference type="GO" id="GO:0005525">
    <property type="term" value="F:GTP binding"/>
    <property type="evidence" value="ECO:0007669"/>
    <property type="project" value="UniProtKB-UniRule"/>
</dbReference>
<evidence type="ECO:0000256" key="7">
    <source>
        <dbReference type="PIRSR" id="PIRSR006809-1"/>
    </source>
</evidence>
<keyword evidence="1 6" id="KW-0963">Cytoplasm</keyword>
<dbReference type="GO" id="GO:0005737">
    <property type="term" value="C:cytoplasm"/>
    <property type="evidence" value="ECO:0007669"/>
    <property type="project" value="UniProtKB-SubCell"/>
</dbReference>
<feature type="binding site" evidence="7">
    <location>
        <begin position="208"/>
        <end position="215"/>
    </location>
    <ligand>
        <name>GTP</name>
        <dbReference type="ChEBI" id="CHEBI:37565"/>
    </ligand>
</feature>
<dbReference type="SUPFAM" id="SSF52540">
    <property type="entry name" value="P-loop containing nucleoside triphosphate hydrolases"/>
    <property type="match status" value="1"/>
</dbReference>
<keyword evidence="4 8" id="KW-0460">Magnesium</keyword>
<evidence type="ECO:0000313" key="12">
    <source>
        <dbReference type="Proteomes" id="UP000219546"/>
    </source>
</evidence>
<dbReference type="InterPro" id="IPR032305">
    <property type="entry name" value="GTP-bd_M"/>
</dbReference>
<accession>A0A285D6I8</accession>
<dbReference type="InterPro" id="IPR025121">
    <property type="entry name" value="GTPase_HflX_N"/>
</dbReference>
<reference evidence="11 12" key="1">
    <citation type="submission" date="2017-08" db="EMBL/GenBank/DDBJ databases">
        <authorList>
            <person name="de Groot N.N."/>
        </authorList>
    </citation>
    <scope>NUCLEOTIDE SEQUENCE [LARGE SCALE GENOMIC DNA]</scope>
    <source>
        <strain evidence="11 12">JC228</strain>
    </source>
</reference>
<dbReference type="GO" id="GO:0003924">
    <property type="term" value="F:GTPase activity"/>
    <property type="evidence" value="ECO:0007669"/>
    <property type="project" value="UniProtKB-UniRule"/>
</dbReference>
<keyword evidence="9" id="KW-0175">Coiled coil</keyword>
<dbReference type="HAMAP" id="MF_00900">
    <property type="entry name" value="GTPase_HflX"/>
    <property type="match status" value="1"/>
</dbReference>
<dbReference type="CDD" id="cd01878">
    <property type="entry name" value="HflX"/>
    <property type="match status" value="1"/>
</dbReference>
<evidence type="ECO:0000256" key="6">
    <source>
        <dbReference type="HAMAP-Rule" id="MF_00900"/>
    </source>
</evidence>
<comment type="subunit">
    <text evidence="6">Monomer. Associates with the 50S ribosomal subunit.</text>
</comment>
<dbReference type="Proteomes" id="UP000219546">
    <property type="component" value="Unassembled WGS sequence"/>
</dbReference>
<keyword evidence="5 6" id="KW-0342">GTP-binding</keyword>
<evidence type="ECO:0000256" key="3">
    <source>
        <dbReference type="ARBA" id="ARBA00022741"/>
    </source>
</evidence>
<comment type="function">
    <text evidence="6">GTPase that associates with the 50S ribosomal subunit and may have a role during protein synthesis or ribosome biogenesis.</text>
</comment>
<keyword evidence="12" id="KW-1185">Reference proteome</keyword>
<keyword evidence="2 8" id="KW-0479">Metal-binding</keyword>
<comment type="similarity">
    <text evidence="6">Belongs to the TRAFAC class OBG-HflX-like GTPase superfamily. HflX GTPase family.</text>
</comment>
<dbReference type="PRINTS" id="PR00326">
    <property type="entry name" value="GTP1OBG"/>
</dbReference>
<dbReference type="GO" id="GO:0046872">
    <property type="term" value="F:metal ion binding"/>
    <property type="evidence" value="ECO:0007669"/>
    <property type="project" value="UniProtKB-KW"/>
</dbReference>
<dbReference type="Pfam" id="PF13167">
    <property type="entry name" value="GTP-bdg_N"/>
    <property type="match status" value="1"/>
</dbReference>
<evidence type="ECO:0000256" key="9">
    <source>
        <dbReference type="SAM" id="Coils"/>
    </source>
</evidence>
<dbReference type="FunFam" id="3.40.50.11060:FF:000001">
    <property type="entry name" value="GTPase HflX"/>
    <property type="match status" value="1"/>
</dbReference>
<feature type="binding site" evidence="7">
    <location>
        <begin position="321"/>
        <end position="324"/>
    </location>
    <ligand>
        <name>GTP</name>
        <dbReference type="ChEBI" id="CHEBI:37565"/>
    </ligand>
</feature>
<dbReference type="InterPro" id="IPR006073">
    <property type="entry name" value="GTP-bd"/>
</dbReference>
<sequence length="418" mass="47983">MIQENQEIKEKAILVGCQLPFMEDERFQYLMEELGSLAHTANAEVVMVVVQKRDRIDNATYIGKGKVAELQALEEEFEPSLFIFNDELSPSQVRNLGRELNAKIIDRTQLILDIFARRAQSREGKLQVELAQLEYLLPRLGGQGAQLSRLGGGIGTRGPGETKLETDRRHINRRIDELKRQLEQVRKHRERYRDRRKKNNVFQISLVGYTNAGKSTIFNRLTDEETLEENLLFATLDPTTRKLRLPSGFQALLTDTVGFIQHLPTTLVAAFRSTLEEVKEADLLIHVVDSSHPDYDQHERTVRSLLEKLEASTIPEIVVYNKKDASPANFVRLSTQNSLHISALKAEDLDLLLQTIQQFVTAEMKPYDVQLSSSQGKTMNQLKLETIVKEVVYDEEKDQYRCKGFAPEWHPLFTHQER</sequence>
<dbReference type="EMBL" id="OAOP01000012">
    <property type="protein sequence ID" value="SNX75422.1"/>
    <property type="molecule type" value="Genomic_DNA"/>
</dbReference>
<proteinExistence type="inferred from homology"/>
<gene>
    <name evidence="6" type="primary">hflX</name>
    <name evidence="11" type="ORF">SAMN05877753_11265</name>
</gene>